<evidence type="ECO:0000313" key="2">
    <source>
        <dbReference type="Proteomes" id="UP000280685"/>
    </source>
</evidence>
<gene>
    <name evidence="1" type="ORF">PODCO_609450</name>
</gene>
<accession>A0ABY6SIE0</accession>
<dbReference type="EMBL" id="LR026969">
    <property type="protein sequence ID" value="VBB84680.1"/>
    <property type="molecule type" value="Genomic_DNA"/>
</dbReference>
<proteinExistence type="predicted"/>
<evidence type="ECO:0000313" key="1">
    <source>
        <dbReference type="EMBL" id="VBB84680.1"/>
    </source>
</evidence>
<reference evidence="1" key="1">
    <citation type="submission" date="2018-02" db="EMBL/GenBank/DDBJ databases">
        <authorList>
            <person name="Silar P."/>
        </authorList>
    </citation>
    <scope>NUCLEOTIDE SEQUENCE [LARGE SCALE GENOMIC DNA]</scope>
    <source>
        <strain evidence="1">T</strain>
    </source>
</reference>
<protein>
    <submittedName>
        <fullName evidence="1">Uncharacterized protein</fullName>
    </submittedName>
</protein>
<sequence length="30" mass="3470">MSPRGCLPVLYSRLEQDRFCCHRASGFLAR</sequence>
<name>A0ABY6SIE0_PODCO</name>
<dbReference type="Proteomes" id="UP000280685">
    <property type="component" value="Chromosome 6"/>
</dbReference>
<organism evidence="1 2">
    <name type="scientific">Podospora comata</name>
    <dbReference type="NCBI Taxonomy" id="48703"/>
    <lineage>
        <taxon>Eukaryota</taxon>
        <taxon>Fungi</taxon>
        <taxon>Dikarya</taxon>
        <taxon>Ascomycota</taxon>
        <taxon>Pezizomycotina</taxon>
        <taxon>Sordariomycetes</taxon>
        <taxon>Sordariomycetidae</taxon>
        <taxon>Sordariales</taxon>
        <taxon>Podosporaceae</taxon>
        <taxon>Podospora</taxon>
    </lineage>
</organism>
<keyword evidence="2" id="KW-1185">Reference proteome</keyword>